<dbReference type="EMBL" id="LAZR01041504">
    <property type="protein sequence ID" value="KKL11816.1"/>
    <property type="molecule type" value="Genomic_DNA"/>
</dbReference>
<organism evidence="1">
    <name type="scientific">marine sediment metagenome</name>
    <dbReference type="NCBI Taxonomy" id="412755"/>
    <lineage>
        <taxon>unclassified sequences</taxon>
        <taxon>metagenomes</taxon>
        <taxon>ecological metagenomes</taxon>
    </lineage>
</organism>
<dbReference type="AlphaFoldDB" id="A0A0F9D206"/>
<dbReference type="Pfam" id="PF10116">
    <property type="entry name" value="Host_attach"/>
    <property type="match status" value="1"/>
</dbReference>
<protein>
    <recommendedName>
        <fullName evidence="2">Host attachment protein</fullName>
    </recommendedName>
</protein>
<accession>A0A0F9D206</accession>
<gene>
    <name evidence="1" type="ORF">LCGC14_2542000</name>
</gene>
<reference evidence="1" key="1">
    <citation type="journal article" date="2015" name="Nature">
        <title>Complex archaea that bridge the gap between prokaryotes and eukaryotes.</title>
        <authorList>
            <person name="Spang A."/>
            <person name="Saw J.H."/>
            <person name="Jorgensen S.L."/>
            <person name="Zaremba-Niedzwiedzka K."/>
            <person name="Martijn J."/>
            <person name="Lind A.E."/>
            <person name="van Eijk R."/>
            <person name="Schleper C."/>
            <person name="Guy L."/>
            <person name="Ettema T.J."/>
        </authorList>
    </citation>
    <scope>NUCLEOTIDE SEQUENCE</scope>
</reference>
<proteinExistence type="predicted"/>
<dbReference type="InterPro" id="IPR019291">
    <property type="entry name" value="Host_attachment_protein"/>
</dbReference>
<comment type="caution">
    <text evidence="1">The sequence shown here is derived from an EMBL/GenBank/DDBJ whole genome shotgun (WGS) entry which is preliminary data.</text>
</comment>
<sequence>MNKVVITADLGHFKAYRITQDPEKLTSPRIELIEAFDTIAGKQKTHERYTDSPGVFRRKRGVSGAGGFGERHGIDTEKEKRLVRLAADSIKKLLEGEGLPKWHLCACKSISNSLIECLAPLVKSRLGTIVKADLTRVGKDEILSRFTS</sequence>
<evidence type="ECO:0000313" key="1">
    <source>
        <dbReference type="EMBL" id="KKL11816.1"/>
    </source>
</evidence>
<evidence type="ECO:0008006" key="2">
    <source>
        <dbReference type="Google" id="ProtNLM"/>
    </source>
</evidence>
<name>A0A0F9D206_9ZZZZ</name>